<feature type="transmembrane region" description="Helical" evidence="8">
    <location>
        <begin position="473"/>
        <end position="490"/>
    </location>
</feature>
<feature type="chain" id="PRO_5039635144" evidence="9">
    <location>
        <begin position="20"/>
        <end position="698"/>
    </location>
</feature>
<evidence type="ECO:0000256" key="6">
    <source>
        <dbReference type="ARBA" id="ARBA00023136"/>
    </source>
</evidence>
<evidence type="ECO:0000259" key="10">
    <source>
        <dbReference type="PROSITE" id="PS51352"/>
    </source>
</evidence>
<feature type="domain" description="Thioredoxin" evidence="10">
    <location>
        <begin position="532"/>
        <end position="690"/>
    </location>
</feature>
<feature type="transmembrane region" description="Helical" evidence="8">
    <location>
        <begin position="510"/>
        <end position="529"/>
    </location>
</feature>
<accession>A0A9D1KDF0</accession>
<comment type="subcellular location">
    <subcellularLocation>
        <location evidence="1">Cell membrane</location>
        <topology evidence="1">Multi-pass membrane protein</topology>
    </subcellularLocation>
</comment>
<evidence type="ECO:0000256" key="7">
    <source>
        <dbReference type="SAM" id="MobiDB-lite"/>
    </source>
</evidence>
<dbReference type="AlphaFoldDB" id="A0A9D1KDF0"/>
<proteinExistence type="predicted"/>
<dbReference type="GO" id="GO:0045454">
    <property type="term" value="P:cell redox homeostasis"/>
    <property type="evidence" value="ECO:0007669"/>
    <property type="project" value="TreeGrafter"/>
</dbReference>
<keyword evidence="4" id="KW-0201">Cytochrome c-type biogenesis</keyword>
<keyword evidence="2" id="KW-1003">Cell membrane</keyword>
<feature type="transmembrane region" description="Helical" evidence="8">
    <location>
        <begin position="322"/>
        <end position="343"/>
    </location>
</feature>
<evidence type="ECO:0000256" key="5">
    <source>
        <dbReference type="ARBA" id="ARBA00022989"/>
    </source>
</evidence>
<dbReference type="EMBL" id="DVKT01000051">
    <property type="protein sequence ID" value="HIT39685.1"/>
    <property type="molecule type" value="Genomic_DNA"/>
</dbReference>
<dbReference type="Proteomes" id="UP000886722">
    <property type="component" value="Unassembled WGS sequence"/>
</dbReference>
<sequence>MKKLIFLFGLLLTFGLGKAQMQDPVHWKFSMTDVSKTEKELQFTAKIDDHWHVYGLHIPEDGPNPTTFTFTSVEGAELVGEVTSPSKLITKYDETFGMELNWYEKEVTFIQRIKLTGENFTVKGYLRYMTCDDQSCLPPTSEEFEFTGKGLSAADLAATAAKAAPKKEVKKESAKPAEKKNNEPKQNVAQPAEKTAETAKPTSNEVTTATTPTAQTTTTDLWTPVIDKLQARGETTTTTDTSLWFLFFSGFVGGLLALLTPCVWPMIPMTVSFFLKRSNNRNRSIRDAIIYGLAIIIIYVGLGLLITAIFGASALNSLATNAVFNILFFALLVVFAISFFGAFELTLPASWTTKLDSKADSTSGLLSIFFMAFTLALVSFSCTGPIIGTLLVQAASMGVAIGPAIGMFGFALALAIPFAVFAIFPSMLQSLPRSGGWLNSVKVVLAFLELAFALKFLSVADLAYGWHILDREAFVSLWIIIFALLGIYLLGKLRFSHDSESQHISVPRLFLAMISLAFALYMVPGLWGAPLKAISAFAPPLSTQDFNLYKDEVHAAFMDYDEGMAYAKKVNKPVLVDFSGYGCVNCRKMEAAVWTDPAVKDIIENDYVLITLMVDDKESLPEPIKIEEYGKTRTLYTVGDRWSYLQRHKFGANAQPFYVLLDTKGEPVGPSYSYKEDIPAYLEFLKNGLKVFESENKR</sequence>
<feature type="transmembrane region" description="Helical" evidence="8">
    <location>
        <begin position="243"/>
        <end position="267"/>
    </location>
</feature>
<feature type="transmembrane region" description="Helical" evidence="8">
    <location>
        <begin position="288"/>
        <end position="310"/>
    </location>
</feature>
<dbReference type="GO" id="GO:0017004">
    <property type="term" value="P:cytochrome complex assembly"/>
    <property type="evidence" value="ECO:0007669"/>
    <property type="project" value="UniProtKB-KW"/>
</dbReference>
<keyword evidence="5 8" id="KW-1133">Transmembrane helix</keyword>
<evidence type="ECO:0000256" key="8">
    <source>
        <dbReference type="SAM" id="Phobius"/>
    </source>
</evidence>
<name>A0A9D1KDF0_9BACT</name>
<gene>
    <name evidence="11" type="ORF">IAD06_06580</name>
</gene>
<dbReference type="PANTHER" id="PTHR32234">
    <property type="entry name" value="THIOL:DISULFIDE INTERCHANGE PROTEIN DSBD"/>
    <property type="match status" value="1"/>
</dbReference>
<dbReference type="InterPro" id="IPR036249">
    <property type="entry name" value="Thioredoxin-like_sf"/>
</dbReference>
<evidence type="ECO:0000256" key="9">
    <source>
        <dbReference type="SAM" id="SignalP"/>
    </source>
</evidence>
<evidence type="ECO:0000256" key="3">
    <source>
        <dbReference type="ARBA" id="ARBA00022692"/>
    </source>
</evidence>
<feature type="region of interest" description="Disordered" evidence="7">
    <location>
        <begin position="162"/>
        <end position="213"/>
    </location>
</feature>
<dbReference type="InterPro" id="IPR028250">
    <property type="entry name" value="DsbDN"/>
</dbReference>
<feature type="transmembrane region" description="Helical" evidence="8">
    <location>
        <begin position="444"/>
        <end position="467"/>
    </location>
</feature>
<dbReference type="GO" id="GO:0015035">
    <property type="term" value="F:protein-disulfide reductase activity"/>
    <property type="evidence" value="ECO:0007669"/>
    <property type="project" value="TreeGrafter"/>
</dbReference>
<organism evidence="11 12">
    <name type="scientific">Candidatus Caccoplasma intestinavium</name>
    <dbReference type="NCBI Taxonomy" id="2840716"/>
    <lineage>
        <taxon>Bacteria</taxon>
        <taxon>Pseudomonadati</taxon>
        <taxon>Bacteroidota</taxon>
        <taxon>Bacteroidia</taxon>
        <taxon>Bacteroidales</taxon>
        <taxon>Bacteroidaceae</taxon>
        <taxon>Bacteroidaceae incertae sedis</taxon>
        <taxon>Candidatus Caccoplasma</taxon>
    </lineage>
</organism>
<keyword evidence="3 8" id="KW-0812">Transmembrane</keyword>
<dbReference type="Gene3D" id="3.40.30.10">
    <property type="entry name" value="Glutaredoxin"/>
    <property type="match status" value="1"/>
</dbReference>
<evidence type="ECO:0000256" key="1">
    <source>
        <dbReference type="ARBA" id="ARBA00004651"/>
    </source>
</evidence>
<reference evidence="11" key="1">
    <citation type="submission" date="2020-10" db="EMBL/GenBank/DDBJ databases">
        <authorList>
            <person name="Gilroy R."/>
        </authorList>
    </citation>
    <scope>NUCLEOTIDE SEQUENCE</scope>
    <source>
        <strain evidence="11">21143</strain>
    </source>
</reference>
<evidence type="ECO:0000313" key="11">
    <source>
        <dbReference type="EMBL" id="HIT39685.1"/>
    </source>
</evidence>
<dbReference type="PROSITE" id="PS51352">
    <property type="entry name" value="THIOREDOXIN_2"/>
    <property type="match status" value="1"/>
</dbReference>
<feature type="signal peptide" evidence="9">
    <location>
        <begin position="1"/>
        <end position="19"/>
    </location>
</feature>
<keyword evidence="6 8" id="KW-0472">Membrane</keyword>
<dbReference type="Pfam" id="PF11412">
    <property type="entry name" value="DsbD_N"/>
    <property type="match status" value="1"/>
</dbReference>
<dbReference type="PANTHER" id="PTHR32234:SF0">
    <property type="entry name" value="THIOL:DISULFIDE INTERCHANGE PROTEIN DSBD"/>
    <property type="match status" value="1"/>
</dbReference>
<protein>
    <submittedName>
        <fullName evidence="11">Thioredoxin family protein</fullName>
    </submittedName>
</protein>
<dbReference type="Pfam" id="PF13899">
    <property type="entry name" value="Thioredoxin_7"/>
    <property type="match status" value="1"/>
</dbReference>
<feature type="transmembrane region" description="Helical" evidence="8">
    <location>
        <begin position="399"/>
        <end position="424"/>
    </location>
</feature>
<feature type="compositionally biased region" description="Basic and acidic residues" evidence="7">
    <location>
        <begin position="165"/>
        <end position="183"/>
    </location>
</feature>
<evidence type="ECO:0000256" key="2">
    <source>
        <dbReference type="ARBA" id="ARBA00022475"/>
    </source>
</evidence>
<reference evidence="11" key="2">
    <citation type="journal article" date="2021" name="PeerJ">
        <title>Extensive microbial diversity within the chicken gut microbiome revealed by metagenomics and culture.</title>
        <authorList>
            <person name="Gilroy R."/>
            <person name="Ravi A."/>
            <person name="Getino M."/>
            <person name="Pursley I."/>
            <person name="Horton D.L."/>
            <person name="Alikhan N.F."/>
            <person name="Baker D."/>
            <person name="Gharbi K."/>
            <person name="Hall N."/>
            <person name="Watson M."/>
            <person name="Adriaenssens E.M."/>
            <person name="Foster-Nyarko E."/>
            <person name="Jarju S."/>
            <person name="Secka A."/>
            <person name="Antonio M."/>
            <person name="Oren A."/>
            <person name="Chaudhuri R.R."/>
            <person name="La Ragione R."/>
            <person name="Hildebrand F."/>
            <person name="Pallen M.J."/>
        </authorList>
    </citation>
    <scope>NUCLEOTIDE SEQUENCE</scope>
    <source>
        <strain evidence="11">21143</strain>
    </source>
</reference>
<keyword evidence="9" id="KW-0732">Signal</keyword>
<evidence type="ECO:0000256" key="4">
    <source>
        <dbReference type="ARBA" id="ARBA00022748"/>
    </source>
</evidence>
<comment type="caution">
    <text evidence="11">The sequence shown here is derived from an EMBL/GenBank/DDBJ whole genome shotgun (WGS) entry which is preliminary data.</text>
</comment>
<dbReference type="InterPro" id="IPR003834">
    <property type="entry name" value="Cyt_c_assmbl_TM_dom"/>
</dbReference>
<dbReference type="GO" id="GO:0005886">
    <property type="term" value="C:plasma membrane"/>
    <property type="evidence" value="ECO:0007669"/>
    <property type="project" value="UniProtKB-SubCell"/>
</dbReference>
<dbReference type="InterPro" id="IPR036929">
    <property type="entry name" value="DsbDN_sf"/>
</dbReference>
<dbReference type="SUPFAM" id="SSF52833">
    <property type="entry name" value="Thioredoxin-like"/>
    <property type="match status" value="1"/>
</dbReference>
<evidence type="ECO:0000313" key="12">
    <source>
        <dbReference type="Proteomes" id="UP000886722"/>
    </source>
</evidence>
<feature type="transmembrane region" description="Helical" evidence="8">
    <location>
        <begin position="364"/>
        <end position="387"/>
    </location>
</feature>
<dbReference type="InterPro" id="IPR013766">
    <property type="entry name" value="Thioredoxin_domain"/>
</dbReference>
<dbReference type="Pfam" id="PF02683">
    <property type="entry name" value="DsbD_TM"/>
    <property type="match status" value="1"/>
</dbReference>
<dbReference type="Gene3D" id="2.60.40.1250">
    <property type="entry name" value="Thiol:disulfide interchange protein DsbD, N-terminal domain"/>
    <property type="match status" value="1"/>
</dbReference>